<sequence>MNAHDTDIRRSLTLLRREATPHKMIFTRSVSLTNFAVASSALCFQVFVLYPWHQQLDDSFEELKKEHRLLLQKINNMPLAPSEKSPATAANSRP</sequence>
<organism evidence="2 3">
    <name type="scientific">Aspergillus taichungensis</name>
    <dbReference type="NCBI Taxonomy" id="482145"/>
    <lineage>
        <taxon>Eukaryota</taxon>
        <taxon>Fungi</taxon>
        <taxon>Dikarya</taxon>
        <taxon>Ascomycota</taxon>
        <taxon>Pezizomycotina</taxon>
        <taxon>Eurotiomycetes</taxon>
        <taxon>Eurotiomycetidae</taxon>
        <taxon>Eurotiales</taxon>
        <taxon>Aspergillaceae</taxon>
        <taxon>Aspergillus</taxon>
        <taxon>Aspergillus subgen. Circumdati</taxon>
    </lineage>
</organism>
<gene>
    <name evidence="2" type="ORF">BDW42DRAFT_189779</name>
</gene>
<dbReference type="PANTHER" id="PTHR40135:SF1">
    <property type="entry name" value="MITOCHONDRIAL PHOSPHATE CARRIER PROTEIN"/>
    <property type="match status" value="1"/>
</dbReference>
<dbReference type="AlphaFoldDB" id="A0A2J5I9T5"/>
<keyword evidence="1" id="KW-1133">Transmembrane helix</keyword>
<reference evidence="3" key="1">
    <citation type="submission" date="2017-12" db="EMBL/GenBank/DDBJ databases">
        <authorList>
            <consortium name="DOE Joint Genome Institute"/>
            <person name="Mondo S.J."/>
            <person name="Kjaerbolling I."/>
            <person name="Vesth T.C."/>
            <person name="Frisvad J.C."/>
            <person name="Nybo J.L."/>
            <person name="Theobald S."/>
            <person name="Kuo A."/>
            <person name="Bowyer P."/>
            <person name="Matsuda Y."/>
            <person name="Lyhne E.K."/>
            <person name="Kogle M.E."/>
            <person name="Clum A."/>
            <person name="Lipzen A."/>
            <person name="Salamov A."/>
            <person name="Ngan C.Y."/>
            <person name="Daum C."/>
            <person name="Chiniquy J."/>
            <person name="Barry K."/>
            <person name="LaButti K."/>
            <person name="Haridas S."/>
            <person name="Simmons B.A."/>
            <person name="Magnuson J.K."/>
            <person name="Mortensen U.H."/>
            <person name="Larsen T.O."/>
            <person name="Grigoriev I.V."/>
            <person name="Baker S.E."/>
            <person name="Andersen M.R."/>
            <person name="Nordberg H.P."/>
            <person name="Cantor M.N."/>
            <person name="Hua S.X."/>
        </authorList>
    </citation>
    <scope>NUCLEOTIDE SEQUENCE [LARGE SCALE GENOMIC DNA]</scope>
    <source>
        <strain evidence="3">IBT 19404</strain>
    </source>
</reference>
<feature type="transmembrane region" description="Helical" evidence="1">
    <location>
        <begin position="32"/>
        <end position="52"/>
    </location>
</feature>
<protein>
    <submittedName>
        <fullName evidence="2">Uncharacterized protein</fullName>
    </submittedName>
</protein>
<keyword evidence="3" id="KW-1185">Reference proteome</keyword>
<dbReference type="Proteomes" id="UP000235023">
    <property type="component" value="Unassembled WGS sequence"/>
</dbReference>
<name>A0A2J5I9T5_9EURO</name>
<accession>A0A2J5I9T5</accession>
<evidence type="ECO:0000313" key="3">
    <source>
        <dbReference type="Proteomes" id="UP000235023"/>
    </source>
</evidence>
<keyword evidence="1" id="KW-0472">Membrane</keyword>
<proteinExistence type="predicted"/>
<dbReference type="OrthoDB" id="9992270at2759"/>
<dbReference type="PANTHER" id="PTHR40135">
    <property type="entry name" value="MITOCHONDRIAL PHOSPHATE CARRIER PROTEIN"/>
    <property type="match status" value="1"/>
</dbReference>
<keyword evidence="1" id="KW-0812">Transmembrane</keyword>
<evidence type="ECO:0000313" key="2">
    <source>
        <dbReference type="EMBL" id="PLN86855.1"/>
    </source>
</evidence>
<dbReference type="EMBL" id="KZ559496">
    <property type="protein sequence ID" value="PLN86855.1"/>
    <property type="molecule type" value="Genomic_DNA"/>
</dbReference>
<evidence type="ECO:0000256" key="1">
    <source>
        <dbReference type="SAM" id="Phobius"/>
    </source>
</evidence>